<organism evidence="2 3">
    <name type="scientific">Phytohabitans flavus</name>
    <dbReference type="NCBI Taxonomy" id="1076124"/>
    <lineage>
        <taxon>Bacteria</taxon>
        <taxon>Bacillati</taxon>
        <taxon>Actinomycetota</taxon>
        <taxon>Actinomycetes</taxon>
        <taxon>Micromonosporales</taxon>
        <taxon>Micromonosporaceae</taxon>
    </lineage>
</organism>
<name>A0A6F8XYU9_9ACTN</name>
<evidence type="ECO:0000256" key="1">
    <source>
        <dbReference type="SAM" id="MobiDB-lite"/>
    </source>
</evidence>
<evidence type="ECO:0000313" key="3">
    <source>
        <dbReference type="Proteomes" id="UP000502508"/>
    </source>
</evidence>
<keyword evidence="3" id="KW-1185">Reference proteome</keyword>
<proteinExistence type="predicted"/>
<gene>
    <name evidence="2" type="ORF">Pflav_053790</name>
</gene>
<dbReference type="Proteomes" id="UP000502508">
    <property type="component" value="Chromosome"/>
</dbReference>
<feature type="region of interest" description="Disordered" evidence="1">
    <location>
        <begin position="1"/>
        <end position="51"/>
    </location>
</feature>
<dbReference type="AlphaFoldDB" id="A0A6F8XYU9"/>
<reference evidence="2 3" key="1">
    <citation type="submission" date="2020-03" db="EMBL/GenBank/DDBJ databases">
        <title>Whole genome shotgun sequence of Phytohabitans flavus NBRC 107702.</title>
        <authorList>
            <person name="Komaki H."/>
            <person name="Tamura T."/>
        </authorList>
    </citation>
    <scope>NUCLEOTIDE SEQUENCE [LARGE SCALE GENOMIC DNA]</scope>
    <source>
        <strain evidence="2 3">NBRC 107702</strain>
    </source>
</reference>
<dbReference type="EMBL" id="AP022870">
    <property type="protein sequence ID" value="BCB78969.1"/>
    <property type="molecule type" value="Genomic_DNA"/>
</dbReference>
<accession>A0A6F8XYU9</accession>
<protein>
    <submittedName>
        <fullName evidence="2">Uncharacterized protein</fullName>
    </submittedName>
</protein>
<evidence type="ECO:0000313" key="2">
    <source>
        <dbReference type="EMBL" id="BCB78969.1"/>
    </source>
</evidence>
<dbReference type="KEGG" id="pfla:Pflav_053790"/>
<sequence>MPAAAARAAKSWAAEGGSSGATRKSVSPGTASDSRLVASTRSPGAAPSRCAEPAAQLLVPGQRLAGPPTAVQRPQVGRAEPLAQRVGGHQLAKLVGEHAVLAQRQAGLGQVLHGGEPLLVQAGGGALSEGPVAQVGVRGAAPQRQRVRQQRDPFARVAGHPGPPGQLDEPGLVQLAVGQPQRVPGRCQQDAIFRRPRASRLSLAV</sequence>
<feature type="compositionally biased region" description="Low complexity" evidence="1">
    <location>
        <begin position="1"/>
        <end position="14"/>
    </location>
</feature>
<feature type="region of interest" description="Disordered" evidence="1">
    <location>
        <begin position="139"/>
        <end position="171"/>
    </location>
</feature>
<feature type="compositionally biased region" description="Polar residues" evidence="1">
    <location>
        <begin position="20"/>
        <end position="42"/>
    </location>
</feature>
<reference evidence="2 3" key="2">
    <citation type="submission" date="2020-03" db="EMBL/GenBank/DDBJ databases">
        <authorList>
            <person name="Ichikawa N."/>
            <person name="Kimura A."/>
            <person name="Kitahashi Y."/>
            <person name="Uohara A."/>
        </authorList>
    </citation>
    <scope>NUCLEOTIDE SEQUENCE [LARGE SCALE GENOMIC DNA]</scope>
    <source>
        <strain evidence="2 3">NBRC 107702</strain>
    </source>
</reference>